<dbReference type="EMBL" id="CP002896">
    <property type="protein sequence ID" value="AEK40660.1"/>
    <property type="molecule type" value="Genomic_DNA"/>
</dbReference>
<name>A0A9R0NU60_AMYMS</name>
<gene>
    <name evidence="1" type="ordered locus">RAM_10850</name>
</gene>
<sequence>MPVTEARVPEPAQLYSLITLTLLVHEPGPAGCVWCDKPWPCPSARQAYRLREGF</sequence>
<evidence type="ECO:0000313" key="1">
    <source>
        <dbReference type="EMBL" id="AEK40660.1"/>
    </source>
</evidence>
<dbReference type="KEGG" id="amn:RAM_10850"/>
<evidence type="ECO:0000313" key="2">
    <source>
        <dbReference type="Proteomes" id="UP000006138"/>
    </source>
</evidence>
<proteinExistence type="predicted"/>
<dbReference type="Proteomes" id="UP000006138">
    <property type="component" value="Chromosome"/>
</dbReference>
<dbReference type="AlphaFoldDB" id="A0A9R0NU60"/>
<keyword evidence="2" id="KW-1185">Reference proteome</keyword>
<protein>
    <submittedName>
        <fullName evidence="1">Uncharacterized protein</fullName>
    </submittedName>
</protein>
<reference evidence="1 2" key="1">
    <citation type="journal article" date="2011" name="J. Bacteriol.">
        <title>Whole genome sequence of the rifamycin B-producing strain Amycolatopsis mediterranei S699.</title>
        <authorList>
            <person name="Verma M."/>
            <person name="Kaur J."/>
            <person name="Kumar M."/>
            <person name="Kumari K."/>
            <person name="Saxena A."/>
            <person name="Anand S."/>
            <person name="Nigam A."/>
            <person name="Ravi V."/>
            <person name="Raghuvanshi S."/>
            <person name="Khurana P."/>
            <person name="Tyagi A.K."/>
            <person name="Khurana J.P."/>
            <person name="Lal R."/>
        </authorList>
    </citation>
    <scope>NUCLEOTIDE SEQUENCE [LARGE SCALE GENOMIC DNA]</scope>
    <source>
        <strain evidence="1 2">S699</strain>
    </source>
</reference>
<organism evidence="1 2">
    <name type="scientific">Amycolatopsis mediterranei (strain S699)</name>
    <name type="common">Nocardia mediterranei</name>
    <dbReference type="NCBI Taxonomy" id="713604"/>
    <lineage>
        <taxon>Bacteria</taxon>
        <taxon>Bacillati</taxon>
        <taxon>Actinomycetota</taxon>
        <taxon>Actinomycetes</taxon>
        <taxon>Pseudonocardiales</taxon>
        <taxon>Pseudonocardiaceae</taxon>
        <taxon>Amycolatopsis</taxon>
    </lineage>
</organism>
<accession>A0A9R0NU60</accession>